<evidence type="ECO:0000256" key="1">
    <source>
        <dbReference type="PROSITE-ProRule" id="PRU00042"/>
    </source>
</evidence>
<feature type="domain" description="C2H2-type" evidence="3">
    <location>
        <begin position="9"/>
        <end position="36"/>
    </location>
</feature>
<evidence type="ECO:0000256" key="2">
    <source>
        <dbReference type="SAM" id="MobiDB-lite"/>
    </source>
</evidence>
<protein>
    <recommendedName>
        <fullName evidence="3">C2H2-type domain-containing protein</fullName>
    </recommendedName>
</protein>
<evidence type="ECO:0000313" key="4">
    <source>
        <dbReference type="EMBL" id="KAJ9147549.1"/>
    </source>
</evidence>
<dbReference type="Gene3D" id="3.30.160.60">
    <property type="entry name" value="Classic Zinc Finger"/>
    <property type="match status" value="3"/>
</dbReference>
<dbReference type="Pfam" id="PF13912">
    <property type="entry name" value="zf-C2H2_6"/>
    <property type="match status" value="5"/>
</dbReference>
<dbReference type="PROSITE" id="PS00028">
    <property type="entry name" value="ZINC_FINGER_C2H2_1"/>
    <property type="match status" value="5"/>
</dbReference>
<dbReference type="PANTHER" id="PTHR46869:SF9">
    <property type="entry name" value="C2H2-TYPE DOMAIN-CONTAINING PROTEIN"/>
    <property type="match status" value="1"/>
</dbReference>
<dbReference type="PROSITE" id="PS50157">
    <property type="entry name" value="ZINC_FINGER_C2H2_2"/>
    <property type="match status" value="5"/>
</dbReference>
<comment type="caution">
    <text evidence="4">The sequence shown here is derived from an EMBL/GenBank/DDBJ whole genome shotgun (WGS) entry which is preliminary data.</text>
</comment>
<name>A0ABQ9KTX4_HEVBR</name>
<keyword evidence="1" id="KW-0863">Zinc-finger</keyword>
<dbReference type="EMBL" id="JARPOI010000016">
    <property type="protein sequence ID" value="KAJ9147549.1"/>
    <property type="molecule type" value="Genomic_DNA"/>
</dbReference>
<dbReference type="Proteomes" id="UP001174677">
    <property type="component" value="Chromosome 16"/>
</dbReference>
<feature type="domain" description="C2H2-type" evidence="3">
    <location>
        <begin position="80"/>
        <end position="107"/>
    </location>
</feature>
<dbReference type="InterPro" id="IPR036236">
    <property type="entry name" value="Znf_C2H2_sf"/>
</dbReference>
<keyword evidence="1" id="KW-0479">Metal-binding</keyword>
<organism evidence="4 5">
    <name type="scientific">Hevea brasiliensis</name>
    <name type="common">Para rubber tree</name>
    <name type="synonym">Siphonia brasiliensis</name>
    <dbReference type="NCBI Taxonomy" id="3981"/>
    <lineage>
        <taxon>Eukaryota</taxon>
        <taxon>Viridiplantae</taxon>
        <taxon>Streptophyta</taxon>
        <taxon>Embryophyta</taxon>
        <taxon>Tracheophyta</taxon>
        <taxon>Spermatophyta</taxon>
        <taxon>Magnoliopsida</taxon>
        <taxon>eudicotyledons</taxon>
        <taxon>Gunneridae</taxon>
        <taxon>Pentapetalae</taxon>
        <taxon>rosids</taxon>
        <taxon>fabids</taxon>
        <taxon>Malpighiales</taxon>
        <taxon>Euphorbiaceae</taxon>
        <taxon>Crotonoideae</taxon>
        <taxon>Micrandreae</taxon>
        <taxon>Hevea</taxon>
    </lineage>
</organism>
<dbReference type="InterPro" id="IPR013087">
    <property type="entry name" value="Znf_C2H2_type"/>
</dbReference>
<accession>A0ABQ9KTX4</accession>
<feature type="region of interest" description="Disordered" evidence="2">
    <location>
        <begin position="239"/>
        <end position="290"/>
    </location>
</feature>
<evidence type="ECO:0000313" key="5">
    <source>
        <dbReference type="Proteomes" id="UP001174677"/>
    </source>
</evidence>
<feature type="domain" description="C2H2-type" evidence="3">
    <location>
        <begin position="411"/>
        <end position="438"/>
    </location>
</feature>
<feature type="domain" description="C2H2-type" evidence="3">
    <location>
        <begin position="496"/>
        <end position="524"/>
    </location>
</feature>
<sequence length="580" mass="64745">MEQDHERKHVCKLCNKSFLSGRILGGHMRIHVARDSAKEEVKLENGNLSIEGYGLRENPKKSWKSSGLNHNDSVSVQESLECRVCGKQFEFPRSLHGHMRHHSVEERKGIRCKECGKGFRTLRSLTGHMRLHSDKYKVSRESMTGSRPSLVVMTLSDTGTAGLVRRKRSNRIRYKVTPNSSFSSLNESASGFEVEEEVEEVAMCLMMLSRGVCKWGEFKSIGESLDNSSVSFGFEVKSLHQSNPTGGRSEDGDYVLEDDEPVKKKKPREQKLDPCASDSKNKTSECSDCDSDMVCNKEKKIALEVPIENFYQGVDSKGPKPEDESGLLLCDTETEKGIHDAVDSATESESSQEFTEEVGLGLSGLGYVKCTRSKKATFEACDAKMGKDSCTEVICSTSDFDTADDSKKSQFQCRICNKIFPTYQALGGHQTFHRTTKSSVALKIEQLQEDIETKLLPDKIDLSSKLVNLECIKDSGKEEVNGVIMTSFQSKKSKEHKCHICSKNFVSGQALGGHKRAHHSKAREEQNMAMKQEDLDICDAPDINVPGMLHTEANCEFGFESWRAGIRSYKHESLVDLIAN</sequence>
<feature type="domain" description="C2H2-type" evidence="3">
    <location>
        <begin position="110"/>
        <end position="137"/>
    </location>
</feature>
<keyword evidence="5" id="KW-1185">Reference proteome</keyword>
<dbReference type="PANTHER" id="PTHR46869">
    <property type="entry name" value="C2H2-LIKE ZINC FINGER PROTEIN"/>
    <property type="match status" value="1"/>
</dbReference>
<dbReference type="SUPFAM" id="SSF57667">
    <property type="entry name" value="beta-beta-alpha zinc fingers"/>
    <property type="match status" value="3"/>
</dbReference>
<keyword evidence="1" id="KW-0862">Zinc</keyword>
<reference evidence="4" key="1">
    <citation type="journal article" date="2023" name="Plant Biotechnol. J.">
        <title>Chromosome-level wild Hevea brasiliensis genome provides new tools for genomic-assisted breeding and valuable loci to elevate rubber yield.</title>
        <authorList>
            <person name="Cheng H."/>
            <person name="Song X."/>
            <person name="Hu Y."/>
            <person name="Wu T."/>
            <person name="Yang Q."/>
            <person name="An Z."/>
            <person name="Feng S."/>
            <person name="Deng Z."/>
            <person name="Wu W."/>
            <person name="Zeng X."/>
            <person name="Tu M."/>
            <person name="Wang X."/>
            <person name="Huang H."/>
        </authorList>
    </citation>
    <scope>NUCLEOTIDE SEQUENCE</scope>
    <source>
        <strain evidence="4">MT/VB/25A 57/8</strain>
    </source>
</reference>
<dbReference type="SMART" id="SM00355">
    <property type="entry name" value="ZnF_C2H2"/>
    <property type="match status" value="5"/>
</dbReference>
<evidence type="ECO:0000259" key="3">
    <source>
        <dbReference type="PROSITE" id="PS50157"/>
    </source>
</evidence>
<gene>
    <name evidence="4" type="ORF">P3X46_029699</name>
</gene>
<proteinExistence type="predicted"/>